<name>A0ABR6EW74_9SPHI</name>
<evidence type="ECO:0000313" key="1">
    <source>
        <dbReference type="EMBL" id="MBB2149277.1"/>
    </source>
</evidence>
<keyword evidence="2" id="KW-1185">Reference proteome</keyword>
<dbReference type="RefSeq" id="WP_182956593.1">
    <property type="nucleotide sequence ID" value="NZ_WNXC01000002.1"/>
</dbReference>
<gene>
    <name evidence="1" type="ORF">GM920_10195</name>
</gene>
<proteinExistence type="predicted"/>
<comment type="caution">
    <text evidence="1">The sequence shown here is derived from an EMBL/GenBank/DDBJ whole genome shotgun (WGS) entry which is preliminary data.</text>
</comment>
<dbReference type="Proteomes" id="UP000636110">
    <property type="component" value="Unassembled WGS sequence"/>
</dbReference>
<organism evidence="1 2">
    <name type="scientific">Pedobacter gandavensis</name>
    <dbReference type="NCBI Taxonomy" id="2679963"/>
    <lineage>
        <taxon>Bacteria</taxon>
        <taxon>Pseudomonadati</taxon>
        <taxon>Bacteroidota</taxon>
        <taxon>Sphingobacteriia</taxon>
        <taxon>Sphingobacteriales</taxon>
        <taxon>Sphingobacteriaceae</taxon>
        <taxon>Pedobacter</taxon>
    </lineage>
</organism>
<sequence length="90" mass="9707">MPGNIIILSSVIQTPLDLQQVSQVMDTISNISEWSVDLEDCDQMMRVVCSQDIGMELVGKLAEVGISAVILEIFDTHGASKMSLGQAIQA</sequence>
<reference evidence="1 2" key="1">
    <citation type="submission" date="2019-11" db="EMBL/GenBank/DDBJ databases">
        <title>Description of Pedobacter sp. LMG 31462T.</title>
        <authorList>
            <person name="Carlier A."/>
            <person name="Qi S."/>
            <person name="Vandamme P."/>
        </authorList>
    </citation>
    <scope>NUCLEOTIDE SEQUENCE [LARGE SCALE GENOMIC DNA]</scope>
    <source>
        <strain evidence="1 2">LMG 31462</strain>
    </source>
</reference>
<protein>
    <submittedName>
        <fullName evidence="1">Uncharacterized protein</fullName>
    </submittedName>
</protein>
<accession>A0ABR6EW74</accession>
<evidence type="ECO:0000313" key="2">
    <source>
        <dbReference type="Proteomes" id="UP000636110"/>
    </source>
</evidence>
<dbReference type="EMBL" id="WNXC01000002">
    <property type="protein sequence ID" value="MBB2149277.1"/>
    <property type="molecule type" value="Genomic_DNA"/>
</dbReference>